<proteinExistence type="predicted"/>
<evidence type="ECO:0000313" key="2">
    <source>
        <dbReference type="Proteomes" id="UP001601992"/>
    </source>
</evidence>
<dbReference type="Proteomes" id="UP001601992">
    <property type="component" value="Unassembled WGS sequence"/>
</dbReference>
<sequence>MRWGADFPFLAGGADWLYAYFTLLAPDLPRRLRWAIANRMLVEGAAVADITALRAHARDEHAR</sequence>
<accession>A0ABW6SBD5</accession>
<dbReference type="RefSeq" id="WP_040827201.1">
    <property type="nucleotide sequence ID" value="NZ_JBIAQY010000019.1"/>
</dbReference>
<name>A0ABW6SBD5_9NOCA</name>
<evidence type="ECO:0000313" key="1">
    <source>
        <dbReference type="EMBL" id="MFF3573552.1"/>
    </source>
</evidence>
<dbReference type="EMBL" id="JBIAQY010000019">
    <property type="protein sequence ID" value="MFF3573552.1"/>
    <property type="molecule type" value="Genomic_DNA"/>
</dbReference>
<reference evidence="1 2" key="1">
    <citation type="submission" date="2024-10" db="EMBL/GenBank/DDBJ databases">
        <title>The Natural Products Discovery Center: Release of the First 8490 Sequenced Strains for Exploring Actinobacteria Biosynthetic Diversity.</title>
        <authorList>
            <person name="Kalkreuter E."/>
            <person name="Kautsar S.A."/>
            <person name="Yang D."/>
            <person name="Bader C.D."/>
            <person name="Teijaro C.N."/>
            <person name="Fluegel L."/>
            <person name="Davis C.M."/>
            <person name="Simpson J.R."/>
            <person name="Lauterbach L."/>
            <person name="Steele A.D."/>
            <person name="Gui C."/>
            <person name="Meng S."/>
            <person name="Li G."/>
            <person name="Viehrig K."/>
            <person name="Ye F."/>
            <person name="Su P."/>
            <person name="Kiefer A.F."/>
            <person name="Nichols A."/>
            <person name="Cepeda A.J."/>
            <person name="Yan W."/>
            <person name="Fan B."/>
            <person name="Jiang Y."/>
            <person name="Adhikari A."/>
            <person name="Zheng C.-J."/>
            <person name="Schuster L."/>
            <person name="Cowan T.M."/>
            <person name="Smanski M.J."/>
            <person name="Chevrette M.G."/>
            <person name="De Carvalho L.P.S."/>
            <person name="Shen B."/>
        </authorList>
    </citation>
    <scope>NUCLEOTIDE SEQUENCE [LARGE SCALE GENOMIC DNA]</scope>
    <source>
        <strain evidence="1 2">NPDC002593</strain>
    </source>
</reference>
<organism evidence="1 2">
    <name type="scientific">Nocardia jiangxiensis</name>
    <dbReference type="NCBI Taxonomy" id="282685"/>
    <lineage>
        <taxon>Bacteria</taxon>
        <taxon>Bacillati</taxon>
        <taxon>Actinomycetota</taxon>
        <taxon>Actinomycetes</taxon>
        <taxon>Mycobacteriales</taxon>
        <taxon>Nocardiaceae</taxon>
        <taxon>Nocardia</taxon>
    </lineage>
</organism>
<gene>
    <name evidence="1" type="ORF">ACFYXQ_37930</name>
</gene>
<protein>
    <submittedName>
        <fullName evidence="1">Uncharacterized protein</fullName>
    </submittedName>
</protein>
<keyword evidence="2" id="KW-1185">Reference proteome</keyword>
<comment type="caution">
    <text evidence="1">The sequence shown here is derived from an EMBL/GenBank/DDBJ whole genome shotgun (WGS) entry which is preliminary data.</text>
</comment>